<name>A0A2T3G3S3_9FIRM</name>
<comment type="caution">
    <text evidence="4">The sequence shown here is derived from an EMBL/GenBank/DDBJ whole genome shotgun (WGS) entry which is preliminary data.</text>
</comment>
<dbReference type="RefSeq" id="WP_106986954.1">
    <property type="nucleotide sequence ID" value="NZ_DBGCOW010000045.1"/>
</dbReference>
<sequence length="109" mass="12575">MIFEYDENNLEKFENFKGGEKYIGAKMYFDGLNRFMIGHIPYGGSVGEHVHETNSEVIYVISGNGYVIYDGQREELHKGSVHYCPKGHKHTMVNDHEEDLVYFAVVPEQ</sequence>
<protein>
    <submittedName>
        <fullName evidence="4">Cupin domain-containing protein</fullName>
    </submittedName>
</protein>
<dbReference type="InterPro" id="IPR014710">
    <property type="entry name" value="RmlC-like_jellyroll"/>
</dbReference>
<dbReference type="PANTHER" id="PTHR35848">
    <property type="entry name" value="OXALATE-BINDING PROTEIN"/>
    <property type="match status" value="1"/>
</dbReference>
<evidence type="ECO:0000313" key="5">
    <source>
        <dbReference type="Proteomes" id="UP000241201"/>
    </source>
</evidence>
<dbReference type="Proteomes" id="UP001198439">
    <property type="component" value="Unassembled WGS sequence"/>
</dbReference>
<reference evidence="3" key="3">
    <citation type="submission" date="2021-10" db="EMBL/GenBank/DDBJ databases">
        <title>Collection of gut derived symbiotic bacterial strains cultured from healthy donors.</title>
        <authorList>
            <person name="Lin H."/>
            <person name="Littmann E."/>
            <person name="Kohout C."/>
            <person name="Pamer E.G."/>
        </authorList>
    </citation>
    <scope>NUCLEOTIDE SEQUENCE</scope>
    <source>
        <strain evidence="3">DFI.4.48</strain>
    </source>
</reference>
<dbReference type="SUPFAM" id="SSF51182">
    <property type="entry name" value="RmlC-like cupins"/>
    <property type="match status" value="1"/>
</dbReference>
<reference evidence="5" key="1">
    <citation type="submission" date="2018-03" db="EMBL/GenBank/DDBJ databases">
        <title>Lachnoclostridium SNUG30370 gen.nov., sp.nov., isolated from human faeces.</title>
        <authorList>
            <person name="Seo B."/>
            <person name="Jeon K."/>
            <person name="Ko G."/>
        </authorList>
    </citation>
    <scope>NUCLEOTIDE SEQUENCE [LARGE SCALE GENOMIC DNA]</scope>
    <source>
        <strain evidence="5">SNUG30370</strain>
    </source>
</reference>
<keyword evidence="5" id="KW-1185">Reference proteome</keyword>
<dbReference type="PANTHER" id="PTHR35848:SF6">
    <property type="entry name" value="CUPIN TYPE-2 DOMAIN-CONTAINING PROTEIN"/>
    <property type="match status" value="1"/>
</dbReference>
<accession>A0A2T3G3S3</accession>
<evidence type="ECO:0000313" key="4">
    <source>
        <dbReference type="EMBL" id="PST42169.1"/>
    </source>
</evidence>
<evidence type="ECO:0000256" key="1">
    <source>
        <dbReference type="ARBA" id="ARBA00022723"/>
    </source>
</evidence>
<evidence type="ECO:0000313" key="3">
    <source>
        <dbReference type="EMBL" id="MCB8610497.1"/>
    </source>
</evidence>
<dbReference type="InterPro" id="IPR051610">
    <property type="entry name" value="GPI/OXD"/>
</dbReference>
<dbReference type="InterPro" id="IPR013096">
    <property type="entry name" value="Cupin_2"/>
</dbReference>
<evidence type="ECO:0000259" key="2">
    <source>
        <dbReference type="Pfam" id="PF07883"/>
    </source>
</evidence>
<dbReference type="EMBL" id="PYLP01000001">
    <property type="protein sequence ID" value="PST42169.1"/>
    <property type="molecule type" value="Genomic_DNA"/>
</dbReference>
<dbReference type="AlphaFoldDB" id="A0A2T3G3S3"/>
<dbReference type="Gene3D" id="2.60.120.10">
    <property type="entry name" value="Jelly Rolls"/>
    <property type="match status" value="1"/>
</dbReference>
<feature type="domain" description="Cupin type-2" evidence="2">
    <location>
        <begin position="39"/>
        <end position="105"/>
    </location>
</feature>
<gene>
    <name evidence="4" type="ORF">C7U55_01020</name>
    <name evidence="3" type="ORF">LJD69_07820</name>
</gene>
<reference evidence="4" key="2">
    <citation type="journal article" date="2019" name="Int. J. Syst. Evol. Microbiol.">
        <title>Faecalibacillus intestinalis gen. nov., sp. nov. and Faecalibacillus faecis sp. nov., isolated from human faeces.</title>
        <authorList>
            <person name="Seo B."/>
            <person name="Jeon K."/>
            <person name="Baek I."/>
            <person name="Lee Y.M."/>
            <person name="Baek K."/>
            <person name="Ko G."/>
        </authorList>
    </citation>
    <scope>NUCLEOTIDE SEQUENCE</scope>
    <source>
        <strain evidence="4">SNUG30370</strain>
    </source>
</reference>
<dbReference type="GO" id="GO:0046872">
    <property type="term" value="F:metal ion binding"/>
    <property type="evidence" value="ECO:0007669"/>
    <property type="project" value="UniProtKB-KW"/>
</dbReference>
<dbReference type="GeneID" id="77469686"/>
<organism evidence="4 5">
    <name type="scientific">Faecalibacillus faecis</name>
    <dbReference type="NCBI Taxonomy" id="1982628"/>
    <lineage>
        <taxon>Bacteria</taxon>
        <taxon>Bacillati</taxon>
        <taxon>Bacillota</taxon>
        <taxon>Erysipelotrichia</taxon>
        <taxon>Erysipelotrichales</taxon>
        <taxon>Coprobacillaceae</taxon>
        <taxon>Faecalibacillus</taxon>
    </lineage>
</organism>
<dbReference type="Pfam" id="PF07883">
    <property type="entry name" value="Cupin_2"/>
    <property type="match status" value="1"/>
</dbReference>
<keyword evidence="1" id="KW-0479">Metal-binding</keyword>
<proteinExistence type="predicted"/>
<dbReference type="Proteomes" id="UP000241201">
    <property type="component" value="Unassembled WGS sequence"/>
</dbReference>
<dbReference type="EMBL" id="JAJDKZ010000019">
    <property type="protein sequence ID" value="MCB8610497.1"/>
    <property type="molecule type" value="Genomic_DNA"/>
</dbReference>
<dbReference type="InterPro" id="IPR011051">
    <property type="entry name" value="RmlC_Cupin_sf"/>
</dbReference>